<dbReference type="AlphaFoldDB" id="A0A7R9E2C2"/>
<proteinExistence type="predicted"/>
<sequence length="284" mass="31493">MKRKVVNKFQDTLDSFYLWTLAENACASKHNSVTASGALLLSIITVDKSLSGRGGVLGTVPTIGSTAVLDSLTNSLLVAARELENWEYCSDDTGGGIKEMVERAVSGTPPTTCRPMRKGEYPFSATVERIKMDKIQQMINIVDAVQTIKLCDLIVDQNYPVYKLKSVDTKLGRRLITYLDGELCVFLPCRFGTLTDEDVCDLNKDKLIFTCALIKTRYTYNCELLMGNSIEQLTTSGNTSPLAVRTSLASVQELKTFTTELYNGQVKDSENYPMRLAVRYAHHA</sequence>
<reference evidence="1" key="1">
    <citation type="submission" date="2020-11" db="EMBL/GenBank/DDBJ databases">
        <authorList>
            <person name="Tran Van P."/>
        </authorList>
    </citation>
    <scope>NUCLEOTIDE SEQUENCE</scope>
</reference>
<protein>
    <submittedName>
        <fullName evidence="1">Uncharacterized protein</fullName>
    </submittedName>
</protein>
<gene>
    <name evidence="1" type="ORF">TMSB3V08_LOCUS2930</name>
</gene>
<evidence type="ECO:0000313" key="1">
    <source>
        <dbReference type="EMBL" id="CAD7426034.1"/>
    </source>
</evidence>
<dbReference type="EMBL" id="OB793092">
    <property type="protein sequence ID" value="CAD7426034.1"/>
    <property type="molecule type" value="Genomic_DNA"/>
</dbReference>
<organism evidence="1">
    <name type="scientific">Timema monikensis</name>
    <dbReference type="NCBI Taxonomy" id="170555"/>
    <lineage>
        <taxon>Eukaryota</taxon>
        <taxon>Metazoa</taxon>
        <taxon>Ecdysozoa</taxon>
        <taxon>Arthropoda</taxon>
        <taxon>Hexapoda</taxon>
        <taxon>Insecta</taxon>
        <taxon>Pterygota</taxon>
        <taxon>Neoptera</taxon>
        <taxon>Polyneoptera</taxon>
        <taxon>Phasmatodea</taxon>
        <taxon>Timematodea</taxon>
        <taxon>Timematoidea</taxon>
        <taxon>Timematidae</taxon>
        <taxon>Timema</taxon>
    </lineage>
</organism>
<accession>A0A7R9E2C2</accession>
<name>A0A7R9E2C2_9NEOP</name>